<dbReference type="SUPFAM" id="SSF81891">
    <property type="entry name" value="Poly A polymerase C-terminal region-like"/>
    <property type="match status" value="1"/>
</dbReference>
<evidence type="ECO:0000313" key="3">
    <source>
        <dbReference type="Proteomes" id="UP001280121"/>
    </source>
</evidence>
<accession>A0AAD9X9Z5</accession>
<organism evidence="2 3">
    <name type="scientific">Dipteronia dyeriana</name>
    <dbReference type="NCBI Taxonomy" id="168575"/>
    <lineage>
        <taxon>Eukaryota</taxon>
        <taxon>Viridiplantae</taxon>
        <taxon>Streptophyta</taxon>
        <taxon>Embryophyta</taxon>
        <taxon>Tracheophyta</taxon>
        <taxon>Spermatophyta</taxon>
        <taxon>Magnoliopsida</taxon>
        <taxon>eudicotyledons</taxon>
        <taxon>Gunneridae</taxon>
        <taxon>Pentapetalae</taxon>
        <taxon>rosids</taxon>
        <taxon>malvids</taxon>
        <taxon>Sapindales</taxon>
        <taxon>Sapindaceae</taxon>
        <taxon>Hippocastanoideae</taxon>
        <taxon>Acereae</taxon>
        <taxon>Dipteronia</taxon>
    </lineage>
</organism>
<dbReference type="Pfam" id="PF12627">
    <property type="entry name" value="PolyA_pol_RNAbd"/>
    <property type="match status" value="1"/>
</dbReference>
<dbReference type="PANTHER" id="PTHR43051:SF1">
    <property type="entry name" value="POLYNUCLEOTIDE ADENYLYLTRANSFERASE FAMILY PROTEIN"/>
    <property type="match status" value="1"/>
</dbReference>
<protein>
    <recommendedName>
        <fullName evidence="1">tRNA nucleotidyltransferase/poly(A) polymerase RNA and SrmB- binding domain-containing protein</fullName>
    </recommendedName>
</protein>
<feature type="domain" description="tRNA nucleotidyltransferase/poly(A) polymerase RNA and SrmB- binding" evidence="1">
    <location>
        <begin position="65"/>
        <end position="118"/>
    </location>
</feature>
<reference evidence="2" key="1">
    <citation type="journal article" date="2023" name="Plant J.">
        <title>Genome sequences and population genomics provide insights into the demographic history, inbreeding, and mutation load of two 'living fossil' tree species of Dipteronia.</title>
        <authorList>
            <person name="Feng Y."/>
            <person name="Comes H.P."/>
            <person name="Chen J."/>
            <person name="Zhu S."/>
            <person name="Lu R."/>
            <person name="Zhang X."/>
            <person name="Li P."/>
            <person name="Qiu J."/>
            <person name="Olsen K.M."/>
            <person name="Qiu Y."/>
        </authorList>
    </citation>
    <scope>NUCLEOTIDE SEQUENCE</scope>
    <source>
        <strain evidence="2">KIB01</strain>
    </source>
</reference>
<dbReference type="PANTHER" id="PTHR43051">
    <property type="entry name" value="POLYNUCLEOTIDE ADENYLYLTRANSFERASE FAMILY PROTEIN"/>
    <property type="match status" value="1"/>
</dbReference>
<dbReference type="InterPro" id="IPR032828">
    <property type="entry name" value="PolyA_RNA-bd"/>
</dbReference>
<dbReference type="AlphaFoldDB" id="A0AAD9X9Z5"/>
<keyword evidence="3" id="KW-1185">Reference proteome</keyword>
<evidence type="ECO:0000313" key="2">
    <source>
        <dbReference type="EMBL" id="KAK2655193.1"/>
    </source>
</evidence>
<dbReference type="EMBL" id="JANJYI010000003">
    <property type="protein sequence ID" value="KAK2655193.1"/>
    <property type="molecule type" value="Genomic_DNA"/>
</dbReference>
<evidence type="ECO:0000259" key="1">
    <source>
        <dbReference type="Pfam" id="PF12627"/>
    </source>
</evidence>
<name>A0AAD9X9Z5_9ROSI</name>
<comment type="caution">
    <text evidence="2">The sequence shown here is derived from an EMBL/GenBank/DDBJ whole genome shotgun (WGS) entry which is preliminary data.</text>
</comment>
<gene>
    <name evidence="2" type="ORF">Ddye_008245</name>
</gene>
<dbReference type="Gene3D" id="1.10.3090.10">
    <property type="entry name" value="cca-adding enzyme, domain 2"/>
    <property type="match status" value="1"/>
</dbReference>
<dbReference type="InterPro" id="IPR052191">
    <property type="entry name" value="tRNA_ntf/polyA_polymerase_I"/>
</dbReference>
<dbReference type="Proteomes" id="UP001280121">
    <property type="component" value="Unassembled WGS sequence"/>
</dbReference>
<proteinExistence type="predicted"/>
<sequence length="124" mass="14347">MDPLQNMVSSFETVAKEDEGTQKVYLFQKPYGCDEEDLVLWRNIMHLDFTINRMLRGLIIAARHGLSLTKDTETAIRKLSPSIEKLDQFRLILELNYMLSYGVAEPSICLLHKLNLLELNYILS</sequence>